<dbReference type="Proteomes" id="UP000030752">
    <property type="component" value="Unassembled WGS sequence"/>
</dbReference>
<dbReference type="VEuPathDB" id="FungiDB:HMPREF1541_10872"/>
<dbReference type="HOGENOM" id="CLU_3351059_0_0_1"/>
<dbReference type="RefSeq" id="XP_008713763.1">
    <property type="nucleotide sequence ID" value="XM_008715541.1"/>
</dbReference>
<dbReference type="EMBL" id="KB822716">
    <property type="protein sequence ID" value="ETN44007.1"/>
    <property type="molecule type" value="Genomic_DNA"/>
</dbReference>
<dbReference type="AlphaFoldDB" id="W2S5P5"/>
<reference evidence="1 2" key="1">
    <citation type="submission" date="2013-03" db="EMBL/GenBank/DDBJ databases">
        <title>The Genome Sequence of Phialophora europaea CBS 101466.</title>
        <authorList>
            <consortium name="The Broad Institute Genomics Platform"/>
            <person name="Cuomo C."/>
            <person name="de Hoog S."/>
            <person name="Gorbushina A."/>
            <person name="Walker B."/>
            <person name="Young S.K."/>
            <person name="Zeng Q."/>
            <person name="Gargeya S."/>
            <person name="Fitzgerald M."/>
            <person name="Haas B."/>
            <person name="Abouelleil A."/>
            <person name="Allen A.W."/>
            <person name="Alvarado L."/>
            <person name="Arachchi H.M."/>
            <person name="Berlin A.M."/>
            <person name="Chapman S.B."/>
            <person name="Gainer-Dewar J."/>
            <person name="Goldberg J."/>
            <person name="Griggs A."/>
            <person name="Gujja S."/>
            <person name="Hansen M."/>
            <person name="Howarth C."/>
            <person name="Imamovic A."/>
            <person name="Ireland A."/>
            <person name="Larimer J."/>
            <person name="McCowan C."/>
            <person name="Murphy C."/>
            <person name="Pearson M."/>
            <person name="Poon T.W."/>
            <person name="Priest M."/>
            <person name="Roberts A."/>
            <person name="Saif S."/>
            <person name="Shea T."/>
            <person name="Sisk P."/>
            <person name="Sykes S."/>
            <person name="Wortman J."/>
            <person name="Nusbaum C."/>
            <person name="Birren B."/>
        </authorList>
    </citation>
    <scope>NUCLEOTIDE SEQUENCE [LARGE SCALE GENOMIC DNA]</scope>
    <source>
        <strain evidence="1 2">CBS 101466</strain>
    </source>
</reference>
<gene>
    <name evidence="1" type="ORF">HMPREF1541_10872</name>
</gene>
<dbReference type="GeneID" id="19978211"/>
<proteinExistence type="predicted"/>
<organism evidence="1 2">
    <name type="scientific">Cyphellophora europaea (strain CBS 101466)</name>
    <name type="common">Phialophora europaea</name>
    <dbReference type="NCBI Taxonomy" id="1220924"/>
    <lineage>
        <taxon>Eukaryota</taxon>
        <taxon>Fungi</taxon>
        <taxon>Dikarya</taxon>
        <taxon>Ascomycota</taxon>
        <taxon>Pezizomycotina</taxon>
        <taxon>Eurotiomycetes</taxon>
        <taxon>Chaetothyriomycetidae</taxon>
        <taxon>Chaetothyriales</taxon>
        <taxon>Cyphellophoraceae</taxon>
        <taxon>Cyphellophora</taxon>
    </lineage>
</organism>
<keyword evidence="2" id="KW-1185">Reference proteome</keyword>
<sequence length="37" mass="4679">MVVRPPSYKARRFCRSIEWTKFSRSMRIMDMLWWNLV</sequence>
<evidence type="ECO:0000313" key="1">
    <source>
        <dbReference type="EMBL" id="ETN44007.1"/>
    </source>
</evidence>
<name>W2S5P5_CYPE1</name>
<evidence type="ECO:0000313" key="2">
    <source>
        <dbReference type="Proteomes" id="UP000030752"/>
    </source>
</evidence>
<protein>
    <submittedName>
        <fullName evidence="1">Uncharacterized protein</fullName>
    </submittedName>
</protein>
<accession>W2S5P5</accession>
<dbReference type="InParanoid" id="W2S5P5"/>